<dbReference type="KEGG" id="smo:SELMODRAFT_429078"/>
<name>D8T4Z9_SELML</name>
<keyword evidence="2" id="KW-1185">Reference proteome</keyword>
<protein>
    <submittedName>
        <fullName evidence="1">Uncharacterized protein</fullName>
    </submittedName>
</protein>
<evidence type="ECO:0000313" key="1">
    <source>
        <dbReference type="EMBL" id="EFJ08319.1"/>
    </source>
</evidence>
<proteinExistence type="predicted"/>
<organism evidence="2">
    <name type="scientific">Selaginella moellendorffii</name>
    <name type="common">Spikemoss</name>
    <dbReference type="NCBI Taxonomy" id="88036"/>
    <lineage>
        <taxon>Eukaryota</taxon>
        <taxon>Viridiplantae</taxon>
        <taxon>Streptophyta</taxon>
        <taxon>Embryophyta</taxon>
        <taxon>Tracheophyta</taxon>
        <taxon>Lycopodiopsida</taxon>
        <taxon>Selaginellales</taxon>
        <taxon>Selaginellaceae</taxon>
        <taxon>Selaginella</taxon>
    </lineage>
</organism>
<dbReference type="EMBL" id="GL377675">
    <property type="protein sequence ID" value="EFJ08319.1"/>
    <property type="molecule type" value="Genomic_DNA"/>
</dbReference>
<accession>D8T4Z9</accession>
<dbReference type="InParanoid" id="D8T4Z9"/>
<dbReference type="AlphaFoldDB" id="D8T4Z9"/>
<reference evidence="1 2" key="1">
    <citation type="journal article" date="2011" name="Science">
        <title>The Selaginella genome identifies genetic changes associated with the evolution of vascular plants.</title>
        <authorList>
            <person name="Banks J.A."/>
            <person name="Nishiyama T."/>
            <person name="Hasebe M."/>
            <person name="Bowman J.L."/>
            <person name="Gribskov M."/>
            <person name="dePamphilis C."/>
            <person name="Albert V.A."/>
            <person name="Aono N."/>
            <person name="Aoyama T."/>
            <person name="Ambrose B.A."/>
            <person name="Ashton N.W."/>
            <person name="Axtell M.J."/>
            <person name="Barker E."/>
            <person name="Barker M.S."/>
            <person name="Bennetzen J.L."/>
            <person name="Bonawitz N.D."/>
            <person name="Chapple C."/>
            <person name="Cheng C."/>
            <person name="Correa L.G."/>
            <person name="Dacre M."/>
            <person name="DeBarry J."/>
            <person name="Dreyer I."/>
            <person name="Elias M."/>
            <person name="Engstrom E.M."/>
            <person name="Estelle M."/>
            <person name="Feng L."/>
            <person name="Finet C."/>
            <person name="Floyd S.K."/>
            <person name="Frommer W.B."/>
            <person name="Fujita T."/>
            <person name="Gramzow L."/>
            <person name="Gutensohn M."/>
            <person name="Harholt J."/>
            <person name="Hattori M."/>
            <person name="Heyl A."/>
            <person name="Hirai T."/>
            <person name="Hiwatashi Y."/>
            <person name="Ishikawa M."/>
            <person name="Iwata M."/>
            <person name="Karol K.G."/>
            <person name="Koehler B."/>
            <person name="Kolukisaoglu U."/>
            <person name="Kubo M."/>
            <person name="Kurata T."/>
            <person name="Lalonde S."/>
            <person name="Li K."/>
            <person name="Li Y."/>
            <person name="Litt A."/>
            <person name="Lyons E."/>
            <person name="Manning G."/>
            <person name="Maruyama T."/>
            <person name="Michael T.P."/>
            <person name="Mikami K."/>
            <person name="Miyazaki S."/>
            <person name="Morinaga S."/>
            <person name="Murata T."/>
            <person name="Mueller-Roeber B."/>
            <person name="Nelson D.R."/>
            <person name="Obara M."/>
            <person name="Oguri Y."/>
            <person name="Olmstead R.G."/>
            <person name="Onodera N."/>
            <person name="Petersen B.L."/>
            <person name="Pils B."/>
            <person name="Prigge M."/>
            <person name="Rensing S.A."/>
            <person name="Riano-Pachon D.M."/>
            <person name="Roberts A.W."/>
            <person name="Sato Y."/>
            <person name="Scheller H.V."/>
            <person name="Schulz B."/>
            <person name="Schulz C."/>
            <person name="Shakirov E.V."/>
            <person name="Shibagaki N."/>
            <person name="Shinohara N."/>
            <person name="Shippen D.E."/>
            <person name="Soerensen I."/>
            <person name="Sotooka R."/>
            <person name="Sugimoto N."/>
            <person name="Sugita M."/>
            <person name="Sumikawa N."/>
            <person name="Tanurdzic M."/>
            <person name="Theissen G."/>
            <person name="Ulvskov P."/>
            <person name="Wakazuki S."/>
            <person name="Weng J.K."/>
            <person name="Willats W.W."/>
            <person name="Wipf D."/>
            <person name="Wolf P.G."/>
            <person name="Yang L."/>
            <person name="Zimmer A.D."/>
            <person name="Zhu Q."/>
            <person name="Mitros T."/>
            <person name="Hellsten U."/>
            <person name="Loque D."/>
            <person name="Otillar R."/>
            <person name="Salamov A."/>
            <person name="Schmutz J."/>
            <person name="Shapiro H."/>
            <person name="Lindquist E."/>
            <person name="Lucas S."/>
            <person name="Rokhsar D."/>
            <person name="Grigoriev I.V."/>
        </authorList>
    </citation>
    <scope>NUCLEOTIDE SEQUENCE [LARGE SCALE GENOMIC DNA]</scope>
</reference>
<dbReference type="Proteomes" id="UP000001514">
    <property type="component" value="Unassembled WGS sequence"/>
</dbReference>
<dbReference type="Gramene" id="EFJ08319">
    <property type="protein sequence ID" value="EFJ08319"/>
    <property type="gene ID" value="SELMODRAFT_429078"/>
</dbReference>
<sequence length="116" mass="12896">MAAIMHIIHKENGNGSEDMGMLPSRNMLKEMWTLSCFMKYEEQLKVAIASEKLMFVLQLLNEVGLHDGNLKPTQSCCTLGRALCLSMCADLRLTVTCTPRLKLDPSRSIGVCLHGL</sequence>
<evidence type="ECO:0000313" key="2">
    <source>
        <dbReference type="Proteomes" id="UP000001514"/>
    </source>
</evidence>
<gene>
    <name evidence="1" type="ORF">SELMODRAFT_429078</name>
</gene>
<dbReference type="HOGENOM" id="CLU_2101137_0_0_1"/>